<evidence type="ECO:0000313" key="9">
    <source>
        <dbReference type="Proteomes" id="UP000034661"/>
    </source>
</evidence>
<feature type="transmembrane region" description="Helical" evidence="7">
    <location>
        <begin position="12"/>
        <end position="30"/>
    </location>
</feature>
<evidence type="ECO:0000256" key="2">
    <source>
        <dbReference type="ARBA" id="ARBA00022692"/>
    </source>
</evidence>
<protein>
    <recommendedName>
        <fullName evidence="7">Endolytic murein transglycosylase</fullName>
        <ecNumber evidence="7">4.2.2.29</ecNumber>
    </recommendedName>
    <alternativeName>
        <fullName evidence="7">Peptidoglycan lytic transglycosylase</fullName>
    </alternativeName>
    <alternativeName>
        <fullName evidence="7">Peptidoglycan polymerization terminase</fullName>
    </alternativeName>
</protein>
<dbReference type="Gene3D" id="3.30.1490.480">
    <property type="entry name" value="Endolytic murein transglycosylase"/>
    <property type="match status" value="1"/>
</dbReference>
<evidence type="ECO:0000313" key="8">
    <source>
        <dbReference type="EMBL" id="KKU95873.1"/>
    </source>
</evidence>
<dbReference type="GO" id="GO:0071555">
    <property type="term" value="P:cell wall organization"/>
    <property type="evidence" value="ECO:0007669"/>
    <property type="project" value="UniProtKB-KW"/>
</dbReference>
<evidence type="ECO:0000256" key="4">
    <source>
        <dbReference type="ARBA" id="ARBA00023136"/>
    </source>
</evidence>
<dbReference type="HAMAP" id="MF_02065">
    <property type="entry name" value="MltG"/>
    <property type="match status" value="1"/>
</dbReference>
<evidence type="ECO:0000256" key="6">
    <source>
        <dbReference type="ARBA" id="ARBA00023316"/>
    </source>
</evidence>
<dbReference type="Pfam" id="PF02618">
    <property type="entry name" value="YceG"/>
    <property type="match status" value="1"/>
</dbReference>
<keyword evidence="5 7" id="KW-0456">Lyase</keyword>
<dbReference type="CDD" id="cd08010">
    <property type="entry name" value="MltG_like"/>
    <property type="match status" value="1"/>
</dbReference>
<dbReference type="PANTHER" id="PTHR30518:SF2">
    <property type="entry name" value="ENDOLYTIC MUREIN TRANSGLYCOSYLASE"/>
    <property type="match status" value="1"/>
</dbReference>
<comment type="caution">
    <text evidence="8">The sequence shown here is derived from an EMBL/GenBank/DDBJ whole genome shotgun (WGS) entry which is preliminary data.</text>
</comment>
<name>A0A0G1WZX8_9BACT</name>
<reference evidence="8 9" key="1">
    <citation type="journal article" date="2015" name="Nature">
        <title>rRNA introns, odd ribosomes, and small enigmatic genomes across a large radiation of phyla.</title>
        <authorList>
            <person name="Brown C.T."/>
            <person name="Hug L.A."/>
            <person name="Thomas B.C."/>
            <person name="Sharon I."/>
            <person name="Castelle C.J."/>
            <person name="Singh A."/>
            <person name="Wilkins M.J."/>
            <person name="Williams K.H."/>
            <person name="Banfield J.F."/>
        </authorList>
    </citation>
    <scope>NUCLEOTIDE SEQUENCE [LARGE SCALE GENOMIC DNA]</scope>
</reference>
<dbReference type="EMBL" id="LCPJ01000007">
    <property type="protein sequence ID" value="KKU95873.1"/>
    <property type="molecule type" value="Genomic_DNA"/>
</dbReference>
<keyword evidence="1 7" id="KW-1003">Cell membrane</keyword>
<dbReference type="GO" id="GO:0008932">
    <property type="term" value="F:lytic endotransglycosylase activity"/>
    <property type="evidence" value="ECO:0007669"/>
    <property type="project" value="UniProtKB-UniRule"/>
</dbReference>
<keyword evidence="3 7" id="KW-1133">Transmembrane helix</keyword>
<sequence length="326" mass="37002">MKSNKRFTNRLVIFLLVIVVMLGGSAVWWWQDIAPIDPADKTPIIFTVGRGDGVKTIAANLSQKNLIRSPMSFFILVKVLGIERELQAGDFRLTRIMDARTIAEELTHGMLDVWVTTLEGWRVEEIANRLAKELDIPEAEFLRYAEEGYMFPDTYLIPRDATAAAIAAIFRRTFDEKVTDQMRQDAKKTGLTWGEVVTLASIVEREGRSDEDRPSIAGILLKRLKADWPLQADATLQYALGYQSFEKSWWKKSLTNSDKTVRSGYNTYRNPGLPPAPIANPGLAAIKAVVYAQETDYWYYLHDPQGGVHYARTIDEHNENIANYLQ</sequence>
<evidence type="ECO:0000256" key="3">
    <source>
        <dbReference type="ARBA" id="ARBA00022989"/>
    </source>
</evidence>
<dbReference type="InterPro" id="IPR003770">
    <property type="entry name" value="MLTG-like"/>
</dbReference>
<comment type="function">
    <text evidence="7">Functions as a peptidoglycan terminase that cleaves nascent peptidoglycan strands endolytically to terminate their elongation.</text>
</comment>
<evidence type="ECO:0000256" key="1">
    <source>
        <dbReference type="ARBA" id="ARBA00022475"/>
    </source>
</evidence>
<comment type="similarity">
    <text evidence="7">Belongs to the transglycosylase MltG family.</text>
</comment>
<dbReference type="GO" id="GO:0009252">
    <property type="term" value="P:peptidoglycan biosynthetic process"/>
    <property type="evidence" value="ECO:0007669"/>
    <property type="project" value="UniProtKB-UniRule"/>
</dbReference>
<dbReference type="GO" id="GO:0005886">
    <property type="term" value="C:plasma membrane"/>
    <property type="evidence" value="ECO:0007669"/>
    <property type="project" value="UniProtKB-SubCell"/>
</dbReference>
<keyword evidence="6 7" id="KW-0961">Cell wall biogenesis/degradation</keyword>
<gene>
    <name evidence="7" type="primary">mltG</name>
    <name evidence="8" type="ORF">UY27_C0007G0041</name>
</gene>
<keyword evidence="2 7" id="KW-0812">Transmembrane</keyword>
<dbReference type="EC" id="4.2.2.29" evidence="7"/>
<feature type="site" description="Important for catalytic activity" evidence="7">
    <location>
        <position position="206"/>
    </location>
</feature>
<dbReference type="AlphaFoldDB" id="A0A0G1WZX8"/>
<dbReference type="Proteomes" id="UP000034661">
    <property type="component" value="Unassembled WGS sequence"/>
</dbReference>
<dbReference type="PANTHER" id="PTHR30518">
    <property type="entry name" value="ENDOLYTIC MUREIN TRANSGLYCOSYLASE"/>
    <property type="match status" value="1"/>
</dbReference>
<comment type="subcellular location">
    <subcellularLocation>
        <location evidence="7">Cell membrane</location>
        <topology evidence="7">Single-pass membrane protein</topology>
    </subcellularLocation>
</comment>
<evidence type="ECO:0000256" key="7">
    <source>
        <dbReference type="HAMAP-Rule" id="MF_02065"/>
    </source>
</evidence>
<comment type="catalytic activity">
    <reaction evidence="7">
        <text>a peptidoglycan chain = a peptidoglycan chain with N-acetyl-1,6-anhydromuramyl-[peptide] at the reducing end + a peptidoglycan chain with N-acetylglucosamine at the non-reducing end.</text>
        <dbReference type="EC" id="4.2.2.29"/>
    </reaction>
</comment>
<accession>A0A0G1WZX8</accession>
<proteinExistence type="inferred from homology"/>
<keyword evidence="4 7" id="KW-0472">Membrane</keyword>
<organism evidence="8 9">
    <name type="scientific">Candidatus Gottesmanbacteria bacterium GW2011_GWA1_48_13</name>
    <dbReference type="NCBI Taxonomy" id="1618439"/>
    <lineage>
        <taxon>Bacteria</taxon>
        <taxon>Candidatus Gottesmaniibacteriota</taxon>
    </lineage>
</organism>
<dbReference type="PATRIC" id="fig|1618439.3.peg.258"/>
<evidence type="ECO:0000256" key="5">
    <source>
        <dbReference type="ARBA" id="ARBA00023239"/>
    </source>
</evidence>
<dbReference type="NCBIfam" id="TIGR00247">
    <property type="entry name" value="endolytic transglycosylase MltG"/>
    <property type="match status" value="1"/>
</dbReference>